<organism evidence="1 2">
    <name type="scientific">Nonlabens agnitus</name>
    <dbReference type="NCBI Taxonomy" id="870484"/>
    <lineage>
        <taxon>Bacteria</taxon>
        <taxon>Pseudomonadati</taxon>
        <taxon>Bacteroidota</taxon>
        <taxon>Flavobacteriia</taxon>
        <taxon>Flavobacteriales</taxon>
        <taxon>Flavobacteriaceae</taxon>
        <taxon>Nonlabens</taxon>
    </lineage>
</organism>
<keyword evidence="2" id="KW-1185">Reference proteome</keyword>
<sequence length="196" mass="22124">MKKILLVFIAIAIISCQNDKEPANPFDAQQLVEAISTNPDWEEEYSDANITKETKFVDEYNGIRTVVTLYPETLDELKVIYNDSLPQELYWDKSGQWTTDYGKVGDPIEVLEKANEAPIAFYGLGYDLPGKVKADKGILADKKITYTVRPTSDMIPAEYYSYDLFDLSSAASKDLKLYINRIQMEIPKPGTSTAVE</sequence>
<evidence type="ECO:0000313" key="1">
    <source>
        <dbReference type="EMBL" id="PRP67866.1"/>
    </source>
</evidence>
<gene>
    <name evidence="1" type="ORF">BST86_12540</name>
</gene>
<reference evidence="1 2" key="1">
    <citation type="submission" date="2016-11" db="EMBL/GenBank/DDBJ databases">
        <title>Trade-off between light-utilization and light-protection in marine flavobacteria.</title>
        <authorList>
            <person name="Kumagai Y."/>
        </authorList>
    </citation>
    <scope>NUCLEOTIDE SEQUENCE [LARGE SCALE GENOMIC DNA]</scope>
    <source>
        <strain evidence="1 2">JCM 17109</strain>
    </source>
</reference>
<dbReference type="Proteomes" id="UP000239532">
    <property type="component" value="Unassembled WGS sequence"/>
</dbReference>
<comment type="caution">
    <text evidence="1">The sequence shown here is derived from an EMBL/GenBank/DDBJ whole genome shotgun (WGS) entry which is preliminary data.</text>
</comment>
<protein>
    <submittedName>
        <fullName evidence="1">Uncharacterized protein</fullName>
    </submittedName>
</protein>
<dbReference type="AlphaFoldDB" id="A0A2S9WWW2"/>
<evidence type="ECO:0000313" key="2">
    <source>
        <dbReference type="Proteomes" id="UP000239532"/>
    </source>
</evidence>
<dbReference type="RefSeq" id="WP_105983563.1">
    <property type="nucleotide sequence ID" value="NZ_MQUC01000003.1"/>
</dbReference>
<accession>A0A2S9WWW2</accession>
<name>A0A2S9WWW2_9FLAO</name>
<dbReference type="PROSITE" id="PS51257">
    <property type="entry name" value="PROKAR_LIPOPROTEIN"/>
    <property type="match status" value="1"/>
</dbReference>
<proteinExistence type="predicted"/>
<dbReference type="EMBL" id="MQUC01000003">
    <property type="protein sequence ID" value="PRP67866.1"/>
    <property type="molecule type" value="Genomic_DNA"/>
</dbReference>
<dbReference type="OrthoDB" id="1143514at2"/>